<gene>
    <name evidence="2" type="ORF">K452DRAFT_17760</name>
</gene>
<name>A0A6A6BGI5_9PEZI</name>
<dbReference type="EMBL" id="ML995484">
    <property type="protein sequence ID" value="KAF2142384.1"/>
    <property type="molecule type" value="Genomic_DNA"/>
</dbReference>
<organism evidence="2 3">
    <name type="scientific">Aplosporella prunicola CBS 121167</name>
    <dbReference type="NCBI Taxonomy" id="1176127"/>
    <lineage>
        <taxon>Eukaryota</taxon>
        <taxon>Fungi</taxon>
        <taxon>Dikarya</taxon>
        <taxon>Ascomycota</taxon>
        <taxon>Pezizomycotina</taxon>
        <taxon>Dothideomycetes</taxon>
        <taxon>Dothideomycetes incertae sedis</taxon>
        <taxon>Botryosphaeriales</taxon>
        <taxon>Aplosporellaceae</taxon>
        <taxon>Aplosporella</taxon>
    </lineage>
</organism>
<dbReference type="AlphaFoldDB" id="A0A6A6BGI5"/>
<feature type="compositionally biased region" description="Basic and acidic residues" evidence="1">
    <location>
        <begin position="181"/>
        <end position="197"/>
    </location>
</feature>
<dbReference type="RefSeq" id="XP_033398096.1">
    <property type="nucleotide sequence ID" value="XM_033535832.1"/>
</dbReference>
<proteinExistence type="predicted"/>
<accession>A0A6A6BGI5</accession>
<dbReference type="Proteomes" id="UP000799438">
    <property type="component" value="Unassembled WGS sequence"/>
</dbReference>
<evidence type="ECO:0000256" key="1">
    <source>
        <dbReference type="SAM" id="MobiDB-lite"/>
    </source>
</evidence>
<feature type="compositionally biased region" description="Polar residues" evidence="1">
    <location>
        <begin position="71"/>
        <end position="91"/>
    </location>
</feature>
<sequence>MGNAIARNSSSSSLHSYLALPPHQRTTPPHAAPKLTPQSSLINTSASLTHKHRTASPGRPAVACLAKALPTHTQPKAHSPAQSSPIQSNPIQHHEPASASPPCLVPVPPTSHAHAHPQNRPRPSSPAGATRSPRVSIIGRRWRHRLWRPFCAAAPTNMCGSCALLRAYQTLTDPLPASSERLQKRGEKDGRKKDGQGRGRRGVPVAAAVMAAGVRVRRRRR</sequence>
<reference evidence="2" key="1">
    <citation type="journal article" date="2020" name="Stud. Mycol.">
        <title>101 Dothideomycetes genomes: a test case for predicting lifestyles and emergence of pathogens.</title>
        <authorList>
            <person name="Haridas S."/>
            <person name="Albert R."/>
            <person name="Binder M."/>
            <person name="Bloem J."/>
            <person name="Labutti K."/>
            <person name="Salamov A."/>
            <person name="Andreopoulos B."/>
            <person name="Baker S."/>
            <person name="Barry K."/>
            <person name="Bills G."/>
            <person name="Bluhm B."/>
            <person name="Cannon C."/>
            <person name="Castanera R."/>
            <person name="Culley D."/>
            <person name="Daum C."/>
            <person name="Ezra D."/>
            <person name="Gonzalez J."/>
            <person name="Henrissat B."/>
            <person name="Kuo A."/>
            <person name="Liang C."/>
            <person name="Lipzen A."/>
            <person name="Lutzoni F."/>
            <person name="Magnuson J."/>
            <person name="Mondo S."/>
            <person name="Nolan M."/>
            <person name="Ohm R."/>
            <person name="Pangilinan J."/>
            <person name="Park H.-J."/>
            <person name="Ramirez L."/>
            <person name="Alfaro M."/>
            <person name="Sun H."/>
            <person name="Tritt A."/>
            <person name="Yoshinaga Y."/>
            <person name="Zwiers L.-H."/>
            <person name="Turgeon B."/>
            <person name="Goodwin S."/>
            <person name="Spatafora J."/>
            <person name="Crous P."/>
            <person name="Grigoriev I."/>
        </authorList>
    </citation>
    <scope>NUCLEOTIDE SEQUENCE</scope>
    <source>
        <strain evidence="2">CBS 121167</strain>
    </source>
</reference>
<evidence type="ECO:0000313" key="3">
    <source>
        <dbReference type="Proteomes" id="UP000799438"/>
    </source>
</evidence>
<feature type="region of interest" description="Disordered" evidence="1">
    <location>
        <begin position="1"/>
        <end position="39"/>
    </location>
</feature>
<evidence type="ECO:0000313" key="2">
    <source>
        <dbReference type="EMBL" id="KAF2142384.1"/>
    </source>
</evidence>
<keyword evidence="3" id="KW-1185">Reference proteome</keyword>
<protein>
    <submittedName>
        <fullName evidence="2">Uncharacterized protein</fullName>
    </submittedName>
</protein>
<feature type="region of interest" description="Disordered" evidence="1">
    <location>
        <begin position="71"/>
        <end position="134"/>
    </location>
</feature>
<feature type="region of interest" description="Disordered" evidence="1">
    <location>
        <begin position="176"/>
        <end position="204"/>
    </location>
</feature>
<dbReference type="GeneID" id="54293328"/>